<dbReference type="InterPro" id="IPR005754">
    <property type="entry name" value="Sortase"/>
</dbReference>
<dbReference type="CDD" id="cd05829">
    <property type="entry name" value="Sortase_F"/>
    <property type="match status" value="1"/>
</dbReference>
<feature type="signal peptide" evidence="3">
    <location>
        <begin position="1"/>
        <end position="22"/>
    </location>
</feature>
<feature type="region of interest" description="Disordered" evidence="2">
    <location>
        <begin position="23"/>
        <end position="49"/>
    </location>
</feature>
<keyword evidence="3" id="KW-0732">Signal</keyword>
<feature type="chain" id="PRO_5047390099" evidence="3">
    <location>
        <begin position="23"/>
        <end position="217"/>
    </location>
</feature>
<name>A0ABY4GGX5_9BACI</name>
<dbReference type="RefSeq" id="WP_244740359.1">
    <property type="nucleotide sequence ID" value="NZ_CP095071.1"/>
</dbReference>
<evidence type="ECO:0000313" key="4">
    <source>
        <dbReference type="EMBL" id="UOQ83454.1"/>
    </source>
</evidence>
<organism evidence="4 5">
    <name type="scientific">Gracilibacillus salinarum</name>
    <dbReference type="NCBI Taxonomy" id="2932255"/>
    <lineage>
        <taxon>Bacteria</taxon>
        <taxon>Bacillati</taxon>
        <taxon>Bacillota</taxon>
        <taxon>Bacilli</taxon>
        <taxon>Bacillales</taxon>
        <taxon>Bacillaceae</taxon>
        <taxon>Gracilibacillus</taxon>
    </lineage>
</organism>
<dbReference type="InterPro" id="IPR023365">
    <property type="entry name" value="Sortase_dom-sf"/>
</dbReference>
<gene>
    <name evidence="4" type="ORF">MUN87_11845</name>
</gene>
<sequence>MKCLKMMMALFIVGLIAGCSQSEQNVNGSGSAQPSEMEQKEERSAVETAQWEDIYASGEAEDDSGENEGGSIIPATISIPAIDVSAAIEHVGKLSNGQMGVPEQDENVGWYEFGAKPGEQGSAVMAGHVDNKTGPAVFYHLEDMQEGDKIHITNEEGEQLTFEVYQTKSYPKDEAPISEVFGYSAARTLKLITCTGEFLDDVGTHENRLVVSAQLVK</sequence>
<evidence type="ECO:0000256" key="2">
    <source>
        <dbReference type="SAM" id="MobiDB-lite"/>
    </source>
</evidence>
<protein>
    <submittedName>
        <fullName evidence="4">Class F sortase</fullName>
    </submittedName>
</protein>
<dbReference type="Gene3D" id="2.40.260.10">
    <property type="entry name" value="Sortase"/>
    <property type="match status" value="1"/>
</dbReference>
<reference evidence="4 5" key="1">
    <citation type="submission" date="2022-04" db="EMBL/GenBank/DDBJ databases">
        <title>Gracilibacillus sp. isolated from saltern.</title>
        <authorList>
            <person name="Won M."/>
            <person name="Lee C.-M."/>
            <person name="Woen H.-Y."/>
            <person name="Kwon S.-W."/>
        </authorList>
    </citation>
    <scope>NUCLEOTIDE SEQUENCE [LARGE SCALE GENOMIC DNA]</scope>
    <source>
        <strain evidence="4 5">SSPM10-3</strain>
    </source>
</reference>
<evidence type="ECO:0000256" key="1">
    <source>
        <dbReference type="ARBA" id="ARBA00022801"/>
    </source>
</evidence>
<evidence type="ECO:0000256" key="3">
    <source>
        <dbReference type="SAM" id="SignalP"/>
    </source>
</evidence>
<dbReference type="EMBL" id="CP095071">
    <property type="protein sequence ID" value="UOQ83454.1"/>
    <property type="molecule type" value="Genomic_DNA"/>
</dbReference>
<keyword evidence="5" id="KW-1185">Reference proteome</keyword>
<dbReference type="InterPro" id="IPR042001">
    <property type="entry name" value="Sortase_F"/>
</dbReference>
<keyword evidence="1" id="KW-0378">Hydrolase</keyword>
<dbReference type="SUPFAM" id="SSF63817">
    <property type="entry name" value="Sortase"/>
    <property type="match status" value="1"/>
</dbReference>
<dbReference type="Proteomes" id="UP000831537">
    <property type="component" value="Chromosome"/>
</dbReference>
<dbReference type="PROSITE" id="PS51257">
    <property type="entry name" value="PROKAR_LIPOPROTEIN"/>
    <property type="match status" value="1"/>
</dbReference>
<feature type="compositionally biased region" description="Polar residues" evidence="2">
    <location>
        <begin position="23"/>
        <end position="36"/>
    </location>
</feature>
<proteinExistence type="predicted"/>
<accession>A0ABY4GGX5</accession>
<evidence type="ECO:0000313" key="5">
    <source>
        <dbReference type="Proteomes" id="UP000831537"/>
    </source>
</evidence>
<dbReference type="Pfam" id="PF04203">
    <property type="entry name" value="Sortase"/>
    <property type="match status" value="1"/>
</dbReference>